<dbReference type="GO" id="GO:0005524">
    <property type="term" value="F:ATP binding"/>
    <property type="evidence" value="ECO:0007669"/>
    <property type="project" value="UniProtKB-KW"/>
</dbReference>
<evidence type="ECO:0000256" key="1">
    <source>
        <dbReference type="ARBA" id="ARBA00001946"/>
    </source>
</evidence>
<evidence type="ECO:0000256" key="9">
    <source>
        <dbReference type="ARBA" id="ARBA00023098"/>
    </source>
</evidence>
<proteinExistence type="predicted"/>
<organism evidence="13">
    <name type="scientific">uncultured Dysgonomonas sp</name>
    <dbReference type="NCBI Taxonomy" id="206096"/>
    <lineage>
        <taxon>Bacteria</taxon>
        <taxon>Pseudomonadati</taxon>
        <taxon>Bacteroidota</taxon>
        <taxon>Bacteroidia</taxon>
        <taxon>Bacteroidales</taxon>
        <taxon>Dysgonomonadaceae</taxon>
        <taxon>Dysgonomonas</taxon>
        <taxon>environmental samples</taxon>
    </lineage>
</organism>
<dbReference type="InterPro" id="IPR045540">
    <property type="entry name" value="YegS/DAGK_C"/>
</dbReference>
<dbReference type="InterPro" id="IPR016064">
    <property type="entry name" value="NAD/diacylglycerol_kinase_sf"/>
</dbReference>
<keyword evidence="8" id="KW-0460">Magnesium</keyword>
<evidence type="ECO:0000256" key="5">
    <source>
        <dbReference type="ARBA" id="ARBA00022741"/>
    </source>
</evidence>
<keyword evidence="6" id="KW-0418">Kinase</keyword>
<evidence type="ECO:0000256" key="6">
    <source>
        <dbReference type="ARBA" id="ARBA00022777"/>
    </source>
</evidence>
<gene>
    <name evidence="13" type="ORF">KL86DYS2_11293</name>
</gene>
<keyword evidence="2" id="KW-0444">Lipid biosynthesis</keyword>
<protein>
    <recommendedName>
        <fullName evidence="12">DAGKc domain-containing protein</fullName>
    </recommendedName>
</protein>
<accession>A0A212JDP2</accession>
<dbReference type="GO" id="GO:0008654">
    <property type="term" value="P:phospholipid biosynthetic process"/>
    <property type="evidence" value="ECO:0007669"/>
    <property type="project" value="UniProtKB-KW"/>
</dbReference>
<keyword evidence="7" id="KW-0067">ATP-binding</keyword>
<evidence type="ECO:0000256" key="4">
    <source>
        <dbReference type="ARBA" id="ARBA00022723"/>
    </source>
</evidence>
<dbReference type="Pfam" id="PF00781">
    <property type="entry name" value="DAGK_cat"/>
    <property type="match status" value="1"/>
</dbReference>
<evidence type="ECO:0000256" key="3">
    <source>
        <dbReference type="ARBA" id="ARBA00022679"/>
    </source>
</evidence>
<reference evidence="13" key="1">
    <citation type="submission" date="2016-04" db="EMBL/GenBank/DDBJ databases">
        <authorList>
            <person name="Evans L.H."/>
            <person name="Alamgir A."/>
            <person name="Owens N."/>
            <person name="Weber N.D."/>
            <person name="Virtaneva K."/>
            <person name="Barbian K."/>
            <person name="Babar A."/>
            <person name="Rosenke K."/>
        </authorList>
    </citation>
    <scope>NUCLEOTIDE SEQUENCE</scope>
    <source>
        <strain evidence="13">86-2</strain>
    </source>
</reference>
<feature type="domain" description="DAGKc" evidence="12">
    <location>
        <begin position="2"/>
        <end position="132"/>
    </location>
</feature>
<dbReference type="Gene3D" id="2.60.200.40">
    <property type="match status" value="1"/>
</dbReference>
<evidence type="ECO:0000256" key="2">
    <source>
        <dbReference type="ARBA" id="ARBA00022516"/>
    </source>
</evidence>
<keyword evidence="5" id="KW-0547">Nucleotide-binding</keyword>
<dbReference type="InterPro" id="IPR001206">
    <property type="entry name" value="Diacylglycerol_kinase_cat_dom"/>
</dbReference>
<dbReference type="RefSeq" id="WP_296948389.1">
    <property type="nucleotide sequence ID" value="NZ_LT599021.1"/>
</dbReference>
<evidence type="ECO:0000256" key="10">
    <source>
        <dbReference type="ARBA" id="ARBA00023209"/>
    </source>
</evidence>
<dbReference type="PANTHER" id="PTHR12358:SF106">
    <property type="entry name" value="LIPID KINASE YEGS"/>
    <property type="match status" value="1"/>
</dbReference>
<keyword evidence="3" id="KW-0808">Transferase</keyword>
<evidence type="ECO:0000313" key="13">
    <source>
        <dbReference type="EMBL" id="SBV97556.1"/>
    </source>
</evidence>
<evidence type="ECO:0000256" key="7">
    <source>
        <dbReference type="ARBA" id="ARBA00022840"/>
    </source>
</evidence>
<dbReference type="SMART" id="SM00046">
    <property type="entry name" value="DAGKc"/>
    <property type="match status" value="1"/>
</dbReference>
<evidence type="ECO:0000256" key="11">
    <source>
        <dbReference type="ARBA" id="ARBA00023264"/>
    </source>
</evidence>
<dbReference type="GO" id="GO:0046872">
    <property type="term" value="F:metal ion binding"/>
    <property type="evidence" value="ECO:0007669"/>
    <property type="project" value="UniProtKB-KW"/>
</dbReference>
<dbReference type="GO" id="GO:0016301">
    <property type="term" value="F:kinase activity"/>
    <property type="evidence" value="ECO:0007669"/>
    <property type="project" value="UniProtKB-KW"/>
</dbReference>
<keyword evidence="4" id="KW-0479">Metal-binding</keyword>
<dbReference type="EMBL" id="FLUL01000001">
    <property type="protein sequence ID" value="SBV97556.1"/>
    <property type="molecule type" value="Genomic_DNA"/>
</dbReference>
<keyword evidence="11" id="KW-1208">Phospholipid metabolism</keyword>
<dbReference type="PANTHER" id="PTHR12358">
    <property type="entry name" value="SPHINGOSINE KINASE"/>
    <property type="match status" value="1"/>
</dbReference>
<evidence type="ECO:0000259" key="12">
    <source>
        <dbReference type="PROSITE" id="PS50146"/>
    </source>
</evidence>
<keyword evidence="9" id="KW-0443">Lipid metabolism</keyword>
<dbReference type="InterPro" id="IPR050187">
    <property type="entry name" value="Lipid_Phosphate_FormReg"/>
</dbReference>
<dbReference type="InterPro" id="IPR017438">
    <property type="entry name" value="ATP-NAD_kinase_N"/>
</dbReference>
<dbReference type="GO" id="GO:0005886">
    <property type="term" value="C:plasma membrane"/>
    <property type="evidence" value="ECO:0007669"/>
    <property type="project" value="TreeGrafter"/>
</dbReference>
<dbReference type="SUPFAM" id="SSF111331">
    <property type="entry name" value="NAD kinase/diacylglycerol kinase-like"/>
    <property type="match status" value="1"/>
</dbReference>
<dbReference type="PROSITE" id="PS50146">
    <property type="entry name" value="DAGK"/>
    <property type="match status" value="1"/>
</dbReference>
<name>A0A212JDP2_9BACT</name>
<dbReference type="NCBIfam" id="TIGR00147">
    <property type="entry name" value="YegS/Rv2252/BmrU family lipid kinase"/>
    <property type="match status" value="1"/>
</dbReference>
<dbReference type="InterPro" id="IPR005218">
    <property type="entry name" value="Diacylglycerol/lipid_kinase"/>
</dbReference>
<dbReference type="AlphaFoldDB" id="A0A212JDP2"/>
<comment type="cofactor">
    <cofactor evidence="1">
        <name>Mg(2+)</name>
        <dbReference type="ChEBI" id="CHEBI:18420"/>
    </cofactor>
</comment>
<sequence>MVQKKKIYVIINPKSGTSAKQNIPHKIAEAFDAHKFDVHIFVTGYPGHGSEIATQAIKDKADYVVAVGGDGTVNEVGGALVGSDVALGIIPMGSGNGLGRDLNIPTDPKKAMDIILEENIISIDYGTVNDRIFLCTCGVGFDAEVAAKVSGRKNRGSLMYLRNMLEIFFQQKPQEYIVTCPEGTIKDRAFVVTCANASQYGYNAHIAPHADIQDGLMNVAILKPLSILDVPQTSVQLFTKKIDENSKMVELLTNEVTIIREQAGVMHIDGDPVEMGKEIHVKIIPFGLKVLVPKKPQKKHPLDPQELLLRVLGSI</sequence>
<dbReference type="Gene3D" id="3.40.50.10330">
    <property type="entry name" value="Probable inorganic polyphosphate/atp-NAD kinase, domain 1"/>
    <property type="match status" value="1"/>
</dbReference>
<keyword evidence="10" id="KW-0594">Phospholipid biosynthesis</keyword>
<evidence type="ECO:0000256" key="8">
    <source>
        <dbReference type="ARBA" id="ARBA00022842"/>
    </source>
</evidence>
<dbReference type="Pfam" id="PF19279">
    <property type="entry name" value="YegS_C"/>
    <property type="match status" value="1"/>
</dbReference>